<evidence type="ECO:0000256" key="8">
    <source>
        <dbReference type="SAM" id="MobiDB-lite"/>
    </source>
</evidence>
<dbReference type="AlphaFoldDB" id="A0A6P8QJ07"/>
<feature type="domain" description="Protein kinase" evidence="9">
    <location>
        <begin position="806"/>
        <end position="1106"/>
    </location>
</feature>
<evidence type="ECO:0000256" key="7">
    <source>
        <dbReference type="PROSITE-ProRule" id="PRU10141"/>
    </source>
</evidence>
<dbReference type="PANTHER" id="PTHR14030:SF26">
    <property type="entry name" value="MITOTIC CHECKPOINT SERINE_THREONINE-PROTEIN KINASE BUB1"/>
    <property type="match status" value="1"/>
</dbReference>
<keyword evidence="11" id="KW-1185">Reference proteome</keyword>
<dbReference type="CTD" id="699"/>
<dbReference type="KEGG" id="gsh:117358245"/>
<dbReference type="RefSeq" id="XP_033795830.1">
    <property type="nucleotide sequence ID" value="XM_033939939.1"/>
</dbReference>
<keyword evidence="2" id="KW-0158">Chromosome</keyword>
<reference evidence="12" key="1">
    <citation type="submission" date="2025-08" db="UniProtKB">
        <authorList>
            <consortium name="RefSeq"/>
        </authorList>
    </citation>
    <scope>IDENTIFICATION</scope>
</reference>
<name>A0A6P8QJ07_GEOSA</name>
<evidence type="ECO:0000256" key="4">
    <source>
        <dbReference type="ARBA" id="ARBA00022838"/>
    </source>
</evidence>
<dbReference type="Gene3D" id="1.25.40.430">
    <property type="match status" value="1"/>
</dbReference>
<dbReference type="Gene3D" id="6.10.130.20">
    <property type="match status" value="1"/>
</dbReference>
<feature type="domain" description="BUB1 N-terminal" evidence="10">
    <location>
        <begin position="17"/>
        <end position="172"/>
    </location>
</feature>
<feature type="region of interest" description="Disordered" evidence="8">
    <location>
        <begin position="658"/>
        <end position="691"/>
    </location>
</feature>
<dbReference type="InterPro" id="IPR015661">
    <property type="entry name" value="Bub1/Mad3"/>
</dbReference>
<dbReference type="GO" id="GO:0051754">
    <property type="term" value="P:meiotic sister chromatid cohesion, centromeric"/>
    <property type="evidence" value="ECO:0007669"/>
    <property type="project" value="TreeGrafter"/>
</dbReference>
<evidence type="ECO:0000256" key="5">
    <source>
        <dbReference type="ARBA" id="ARBA00022840"/>
    </source>
</evidence>
<dbReference type="SMART" id="SM00777">
    <property type="entry name" value="Mad3_BUB1_I"/>
    <property type="match status" value="1"/>
</dbReference>
<dbReference type="PROSITE" id="PS00108">
    <property type="entry name" value="PROTEIN_KINASE_ST"/>
    <property type="match status" value="1"/>
</dbReference>
<dbReference type="Gene3D" id="1.10.510.10">
    <property type="entry name" value="Transferase(Phosphotransferase) domain 1"/>
    <property type="match status" value="1"/>
</dbReference>
<keyword evidence="12" id="KW-0808">Transferase</keyword>
<dbReference type="GO" id="GO:0007094">
    <property type="term" value="P:mitotic spindle assembly checkpoint signaling"/>
    <property type="evidence" value="ECO:0007669"/>
    <property type="project" value="InterPro"/>
</dbReference>
<keyword evidence="5 7" id="KW-0067">ATP-binding</keyword>
<evidence type="ECO:0000259" key="10">
    <source>
        <dbReference type="PROSITE" id="PS51489"/>
    </source>
</evidence>
<dbReference type="InParanoid" id="A0A6P8QJ07"/>
<dbReference type="FunFam" id="1.10.510.10:FF:000390">
    <property type="entry name" value="Mitotic checkpoint serine/threonine-protein kinase BUB1"/>
    <property type="match status" value="1"/>
</dbReference>
<dbReference type="InterPro" id="IPR011009">
    <property type="entry name" value="Kinase-like_dom_sf"/>
</dbReference>
<dbReference type="SMART" id="SM00220">
    <property type="entry name" value="S_TKc"/>
    <property type="match status" value="1"/>
</dbReference>
<accession>A0A6P8QJ07</accession>
<keyword evidence="4" id="KW-0995">Kinetochore</keyword>
<sequence>MEIGDAARDVESYLRMFEARIHSYNGDDPLSLWDRYVQLTEETLPPQENHKISCLLERLVKNFLSDKRYHNDERFIKSCIKLAEFISEPLQFYDYLNTEGIGTRSAAFYVAWAQHLEHQGNVQKANVVFQNAAQNKVEPTEALDQQYRLFKMRLSQRNITNQVGCLKPLHDSQMLNQIETFSSVQGKDPMCPSERQSSVTTKAQDFNLKQSQASTHSGESNKEQRVTIISRSSVLPSSSSGFEPVPMYCKNNLISGDSELSFEEFRASVYKKKYEQQKKLKQWDEEKEYLKKVQALALQEQLLQEKMAVLGKGLAAKEKHKAKLERTHVLQTTKGQQTSVNQISSVEELATPSYTYPNMENSLCLGINELHLSSSMLPVPHGAATSVIDTERSLLYAVPAGTQPEMFSQATFQNESGQEPSIPKCTEGKEGSAAVNFSGCLGNTSHVTPNTSLGLVQATPSKVLPSPTVHTKEALDFIMDIFQAPTLIKDIEQKLSVSYLQNEKDKDLEAFCRNKNDTDANSNGILGLYKNASPLPANFCIFEDDVNKENWFPQKKNLAKEVKTSEQHIGIALSAKQNEAVQTMECLDDCTVWATRCNKTLAPSPNNTRDFAFAAGPVSTPFNKLPTHPWQVLEDKENEIADNGVHMFFDSSEDKFTQPSKIRKLSPIQERSPEQEKLSETPFPASQSVFHQQQSTRSINDEAEEVEHHMASCKLSDRKNETLFTALEEPLDIIQHQSNACVEYKPDQLVNAIDVIVDNPWDEDLINSLLAALPEPLNCLSSYYESNSSLPTVRSKAELLLGTTRFQVDFLLGEGAFAHVFQASVLDINNIENIQKVILKVQKPAKPWEFYIGTELRKRLQPNLHHLFINFYSAHFFRNGSVLVGELYNYGSLLNAINLYKKLSEKVMPQPLVIYFAISILHMVEQLHNIEIIHGDIKPDNFVLGERFLSNDACSVNILSHGLALIDLGQSIDMKLFPKGTAFMAKCETSGFQCIEMLMKKPWNYQTDYFGIAGTVYCMLFGHYMKVKNEKGVWGIDGISKRTPHKELWNDFFFTLLNVPDCHHLPSLGDLRERFTALLQDQYKNKIKSCCNRLVVLLLENKHSRK</sequence>
<comment type="subcellular location">
    <subcellularLocation>
        <location evidence="1">Chromosome</location>
        <location evidence="1">Centromere</location>
        <location evidence="1">Kinetochore</location>
    </subcellularLocation>
</comment>
<dbReference type="InterPro" id="IPR013212">
    <property type="entry name" value="Mad3/Bub1_I"/>
</dbReference>
<dbReference type="OrthoDB" id="248495at2759"/>
<dbReference type="GO" id="GO:0005524">
    <property type="term" value="F:ATP binding"/>
    <property type="evidence" value="ECO:0007669"/>
    <property type="project" value="UniProtKB-UniRule"/>
</dbReference>
<keyword evidence="3 7" id="KW-0547">Nucleotide-binding</keyword>
<evidence type="ECO:0000256" key="2">
    <source>
        <dbReference type="ARBA" id="ARBA00022454"/>
    </source>
</evidence>
<dbReference type="PROSITE" id="PS00107">
    <property type="entry name" value="PROTEIN_KINASE_ATP"/>
    <property type="match status" value="1"/>
</dbReference>
<organism evidence="11 12">
    <name type="scientific">Geotrypetes seraphini</name>
    <name type="common">Gaboon caecilian</name>
    <name type="synonym">Caecilia seraphini</name>
    <dbReference type="NCBI Taxonomy" id="260995"/>
    <lineage>
        <taxon>Eukaryota</taxon>
        <taxon>Metazoa</taxon>
        <taxon>Chordata</taxon>
        <taxon>Craniata</taxon>
        <taxon>Vertebrata</taxon>
        <taxon>Euteleostomi</taxon>
        <taxon>Amphibia</taxon>
        <taxon>Gymnophiona</taxon>
        <taxon>Geotrypetes</taxon>
    </lineage>
</organism>
<protein>
    <submittedName>
        <fullName evidence="12">Mitotic checkpoint serine/threonine-protein kinase BUB1</fullName>
    </submittedName>
</protein>
<dbReference type="GO" id="GO:0004672">
    <property type="term" value="F:protein kinase activity"/>
    <property type="evidence" value="ECO:0007669"/>
    <property type="project" value="InterPro"/>
</dbReference>
<feature type="region of interest" description="Disordered" evidence="8">
    <location>
        <begin position="184"/>
        <end position="203"/>
    </location>
</feature>
<dbReference type="Pfam" id="PF00069">
    <property type="entry name" value="Pkinase"/>
    <property type="match status" value="1"/>
</dbReference>
<dbReference type="GO" id="GO:0000776">
    <property type="term" value="C:kinetochore"/>
    <property type="evidence" value="ECO:0007669"/>
    <property type="project" value="UniProtKB-KW"/>
</dbReference>
<dbReference type="PROSITE" id="PS50011">
    <property type="entry name" value="PROTEIN_KINASE_DOM"/>
    <property type="match status" value="1"/>
</dbReference>
<evidence type="ECO:0000259" key="9">
    <source>
        <dbReference type="PROSITE" id="PS50011"/>
    </source>
</evidence>
<gene>
    <name evidence="12" type="primary">BUB1</name>
</gene>
<keyword evidence="12" id="KW-0418">Kinase</keyword>
<dbReference type="FunCoup" id="A0A6P8QJ07">
    <property type="interactions" value="2069"/>
</dbReference>
<dbReference type="PANTHER" id="PTHR14030">
    <property type="entry name" value="MITOTIC CHECKPOINT SERINE/THREONINE-PROTEIN KINASE BUB1"/>
    <property type="match status" value="1"/>
</dbReference>
<dbReference type="PROSITE" id="PS51489">
    <property type="entry name" value="BUB1_N"/>
    <property type="match status" value="1"/>
</dbReference>
<dbReference type="InterPro" id="IPR008271">
    <property type="entry name" value="Ser/Thr_kinase_AS"/>
</dbReference>
<evidence type="ECO:0000256" key="6">
    <source>
        <dbReference type="ARBA" id="ARBA00023328"/>
    </source>
</evidence>
<dbReference type="Proteomes" id="UP000515159">
    <property type="component" value="Chromosome 3"/>
</dbReference>
<dbReference type="SUPFAM" id="SSF56112">
    <property type="entry name" value="Protein kinase-like (PK-like)"/>
    <property type="match status" value="1"/>
</dbReference>
<evidence type="ECO:0000313" key="12">
    <source>
        <dbReference type="RefSeq" id="XP_033795830.1"/>
    </source>
</evidence>
<dbReference type="Pfam" id="PF08311">
    <property type="entry name" value="Mad3_BUB1_I"/>
    <property type="match status" value="1"/>
</dbReference>
<dbReference type="InterPro" id="IPR017441">
    <property type="entry name" value="Protein_kinase_ATP_BS"/>
</dbReference>
<proteinExistence type="predicted"/>
<feature type="binding site" evidence="7">
    <location>
        <position position="840"/>
    </location>
    <ligand>
        <name>ATP</name>
        <dbReference type="ChEBI" id="CHEBI:30616"/>
    </ligand>
</feature>
<evidence type="ECO:0000256" key="1">
    <source>
        <dbReference type="ARBA" id="ARBA00004629"/>
    </source>
</evidence>
<feature type="compositionally biased region" description="Polar residues" evidence="8">
    <location>
        <begin position="194"/>
        <end position="203"/>
    </location>
</feature>
<dbReference type="InterPro" id="IPR000719">
    <property type="entry name" value="Prot_kinase_dom"/>
</dbReference>
<evidence type="ECO:0000256" key="3">
    <source>
        <dbReference type="ARBA" id="ARBA00022741"/>
    </source>
</evidence>
<keyword evidence="6" id="KW-0137">Centromere</keyword>
<evidence type="ECO:0000313" key="11">
    <source>
        <dbReference type="Proteomes" id="UP000515159"/>
    </source>
</evidence>
<dbReference type="GeneID" id="117358245"/>
<dbReference type="GO" id="GO:0005634">
    <property type="term" value="C:nucleus"/>
    <property type="evidence" value="ECO:0007669"/>
    <property type="project" value="TreeGrafter"/>
</dbReference>